<dbReference type="AlphaFoldDB" id="A0A8I3ZYR0"/>
<keyword evidence="1" id="KW-0812">Transmembrane</keyword>
<proteinExistence type="predicted"/>
<evidence type="ECO:0000256" key="1">
    <source>
        <dbReference type="SAM" id="Phobius"/>
    </source>
</evidence>
<reference evidence="2" key="2">
    <citation type="submission" date="2025-08" db="UniProtKB">
        <authorList>
            <consortium name="Ensembl"/>
        </authorList>
    </citation>
    <scope>IDENTIFICATION</scope>
</reference>
<name>A0A8I3ZYR0_CALJA</name>
<reference evidence="2" key="3">
    <citation type="submission" date="2025-09" db="UniProtKB">
        <authorList>
            <consortium name="Ensembl"/>
        </authorList>
    </citation>
    <scope>IDENTIFICATION</scope>
</reference>
<feature type="transmembrane region" description="Helical" evidence="1">
    <location>
        <begin position="55"/>
        <end position="73"/>
    </location>
</feature>
<dbReference type="GeneTree" id="ENSGT00940000170471"/>
<keyword evidence="3" id="KW-1185">Reference proteome</keyword>
<organism evidence="2 3">
    <name type="scientific">Callithrix jacchus</name>
    <name type="common">White-tufted-ear marmoset</name>
    <name type="synonym">Simia Jacchus</name>
    <dbReference type="NCBI Taxonomy" id="9483"/>
    <lineage>
        <taxon>Eukaryota</taxon>
        <taxon>Metazoa</taxon>
        <taxon>Chordata</taxon>
        <taxon>Craniata</taxon>
        <taxon>Vertebrata</taxon>
        <taxon>Euteleostomi</taxon>
        <taxon>Mammalia</taxon>
        <taxon>Eutheria</taxon>
        <taxon>Euarchontoglires</taxon>
        <taxon>Primates</taxon>
        <taxon>Haplorrhini</taxon>
        <taxon>Platyrrhini</taxon>
        <taxon>Cebidae</taxon>
        <taxon>Callitrichinae</taxon>
        <taxon>Callithrix</taxon>
        <taxon>Callithrix</taxon>
    </lineage>
</organism>
<sequence length="120" mass="14083">MHLTWFGKDDAELGEKRILKNYHSISVMPLQIHEKHLTLWTQVGRQDGENKNACFSFFVLFFFFFLRWSFALVTQAGVQWRDLSSPQPPPPGLRQFSCLSLLSSWDYRHAPPCPANFLYF</sequence>
<accession>A0A8I3ZYR0</accession>
<dbReference type="Proteomes" id="UP000008225">
    <property type="component" value="Chromosome 21"/>
</dbReference>
<evidence type="ECO:0000313" key="3">
    <source>
        <dbReference type="Proteomes" id="UP000008225"/>
    </source>
</evidence>
<keyword evidence="1" id="KW-1133">Transmembrane helix</keyword>
<dbReference type="Ensembl" id="ENSCJAT00000142932.1">
    <property type="protein sequence ID" value="ENSCJAP00000080267.1"/>
    <property type="gene ID" value="ENSCJAG00000078682.1"/>
</dbReference>
<dbReference type="PANTHER" id="PTHR46254">
    <property type="entry name" value="PROTEIN GVQW1-RELATED"/>
    <property type="match status" value="1"/>
</dbReference>
<dbReference type="PANTHER" id="PTHR46254:SF3">
    <property type="entry name" value="SECRETED PROTEIN"/>
    <property type="match status" value="1"/>
</dbReference>
<reference evidence="2 3" key="1">
    <citation type="submission" date="2009-03" db="EMBL/GenBank/DDBJ databases">
        <authorList>
            <person name="Warren W."/>
            <person name="Ye L."/>
            <person name="Minx P."/>
            <person name="Worley K."/>
            <person name="Gibbs R."/>
            <person name="Wilson R.K."/>
        </authorList>
    </citation>
    <scope>NUCLEOTIDE SEQUENCE [LARGE SCALE GENOMIC DNA]</scope>
</reference>
<protein>
    <submittedName>
        <fullName evidence="2">Uncharacterized protein</fullName>
    </submittedName>
</protein>
<evidence type="ECO:0000313" key="2">
    <source>
        <dbReference type="Ensembl" id="ENSCJAP00000080267.1"/>
    </source>
</evidence>
<keyword evidence="1" id="KW-0472">Membrane</keyword>